<organism evidence="1 2">
    <name type="scientific">Scrofimicrobium canadense</name>
    <dbReference type="NCBI Taxonomy" id="2652290"/>
    <lineage>
        <taxon>Bacteria</taxon>
        <taxon>Bacillati</taxon>
        <taxon>Actinomycetota</taxon>
        <taxon>Actinomycetes</taxon>
        <taxon>Actinomycetales</taxon>
        <taxon>Actinomycetaceae</taxon>
        <taxon>Scrofimicrobium</taxon>
    </lineage>
</organism>
<name>A0A6N7VUL5_9ACTO</name>
<evidence type="ECO:0000313" key="1">
    <source>
        <dbReference type="EMBL" id="MSS84670.1"/>
    </source>
</evidence>
<sequence>MSYPSINPSWVSPERFEEYLQAAHMNKELADALYVWNARASAALFELIHHFEVLLRNTIVRVLETVPPQKNGIPGTPWIQQSAQVFDVVRRLKTRQ</sequence>
<accession>A0A6N7VUL5</accession>
<reference evidence="1 2" key="1">
    <citation type="submission" date="2019-08" db="EMBL/GenBank/DDBJ databases">
        <title>In-depth cultivation of the pig gut microbiome towards novel bacterial diversity and tailored functional studies.</title>
        <authorList>
            <person name="Wylensek D."/>
            <person name="Hitch T.C.A."/>
            <person name="Clavel T."/>
        </authorList>
    </citation>
    <scope>NUCLEOTIDE SEQUENCE [LARGE SCALE GENOMIC DNA]</scope>
    <source>
        <strain evidence="1 2">WB03_NA08</strain>
    </source>
</reference>
<gene>
    <name evidence="1" type="ORF">FYJ24_07800</name>
</gene>
<protein>
    <submittedName>
        <fullName evidence="1">Uncharacterized protein</fullName>
    </submittedName>
</protein>
<proteinExistence type="predicted"/>
<keyword evidence="2" id="KW-1185">Reference proteome</keyword>
<dbReference type="EMBL" id="VULO01000008">
    <property type="protein sequence ID" value="MSS84670.1"/>
    <property type="molecule type" value="Genomic_DNA"/>
</dbReference>
<evidence type="ECO:0000313" key="2">
    <source>
        <dbReference type="Proteomes" id="UP000470875"/>
    </source>
</evidence>
<dbReference type="Proteomes" id="UP000470875">
    <property type="component" value="Unassembled WGS sequence"/>
</dbReference>
<comment type="caution">
    <text evidence="1">The sequence shown here is derived from an EMBL/GenBank/DDBJ whole genome shotgun (WGS) entry which is preliminary data.</text>
</comment>
<dbReference type="AlphaFoldDB" id="A0A6N7VUL5"/>
<dbReference type="RefSeq" id="WP_154545241.1">
    <property type="nucleotide sequence ID" value="NZ_VULO01000008.1"/>
</dbReference>